<evidence type="ECO:0000256" key="1">
    <source>
        <dbReference type="SAM" id="MobiDB-lite"/>
    </source>
</evidence>
<dbReference type="PANTHER" id="PTHR39600">
    <property type="entry name" value="PEPTIDASE INHIBITOR I78 FAMILY PROTEIN"/>
    <property type="match status" value="1"/>
</dbReference>
<protein>
    <submittedName>
        <fullName evidence="2">Uncharacterized protein</fullName>
    </submittedName>
</protein>
<dbReference type="Proteomes" id="UP000448235">
    <property type="component" value="Unassembled WGS sequence"/>
</dbReference>
<dbReference type="RefSeq" id="WP_161423962.1">
    <property type="nucleotide sequence ID" value="NZ_JARWMY010000001.1"/>
</dbReference>
<dbReference type="EMBL" id="WUTS01000001">
    <property type="protein sequence ID" value="NAW13936.1"/>
    <property type="molecule type" value="Genomic_DNA"/>
</dbReference>
<sequence>MSSAPEPEPAPLPPRVESGGECGAQRVQDRIGRTYSVSLGKAIHAESDASAIRVIRPGTAVTLDHRPDRLNVHLDEADIILSLDCG</sequence>
<dbReference type="Gene3D" id="3.30.10.10">
    <property type="entry name" value="Trypsin Inhibitor V, subunit A"/>
    <property type="match status" value="1"/>
</dbReference>
<dbReference type="AlphaFoldDB" id="A0A7X5AMK1"/>
<dbReference type="Pfam" id="PF11720">
    <property type="entry name" value="Inhibitor_I78"/>
    <property type="match status" value="1"/>
</dbReference>
<comment type="caution">
    <text evidence="2">The sequence shown here is derived from an EMBL/GenBank/DDBJ whole genome shotgun (WGS) entry which is preliminary data.</text>
</comment>
<proteinExistence type="predicted"/>
<dbReference type="InterPro" id="IPR021719">
    <property type="entry name" value="Prot_inh_I78"/>
</dbReference>
<accession>A0A7X5AMK1</accession>
<gene>
    <name evidence="2" type="ORF">GRB80_13900</name>
</gene>
<reference evidence="2 3" key="1">
    <citation type="submission" date="2019-12" db="EMBL/GenBank/DDBJ databases">
        <title>Draft genome sequencing of Halomonas icarensis D1-1.</title>
        <authorList>
            <person name="Pandiyan K."/>
            <person name="Kushwaha P."/>
            <person name="Gowdham M."/>
            <person name="Chakdar H."/>
            <person name="Singh A."/>
            <person name="Kumar M."/>
            <person name="Saxena A.K."/>
        </authorList>
    </citation>
    <scope>NUCLEOTIDE SEQUENCE [LARGE SCALE GENOMIC DNA]</scope>
    <source>
        <strain evidence="2 3">D1-1</strain>
    </source>
</reference>
<keyword evidence="3" id="KW-1185">Reference proteome</keyword>
<name>A0A7X5AMK1_9GAMM</name>
<evidence type="ECO:0000313" key="3">
    <source>
        <dbReference type="Proteomes" id="UP000448235"/>
    </source>
</evidence>
<feature type="compositionally biased region" description="Pro residues" evidence="1">
    <location>
        <begin position="1"/>
        <end position="14"/>
    </location>
</feature>
<evidence type="ECO:0000313" key="2">
    <source>
        <dbReference type="EMBL" id="NAW13936.1"/>
    </source>
</evidence>
<dbReference type="PANTHER" id="PTHR39600:SF1">
    <property type="entry name" value="PEPTIDASE INHIBITOR I78 FAMILY PROTEIN"/>
    <property type="match status" value="1"/>
</dbReference>
<organism evidence="2 3">
    <name type="scientific">Halomonas icarae</name>
    <dbReference type="NCBI Taxonomy" id="2691040"/>
    <lineage>
        <taxon>Bacteria</taxon>
        <taxon>Pseudomonadati</taxon>
        <taxon>Pseudomonadota</taxon>
        <taxon>Gammaproteobacteria</taxon>
        <taxon>Oceanospirillales</taxon>
        <taxon>Halomonadaceae</taxon>
        <taxon>Halomonas</taxon>
    </lineage>
</organism>
<feature type="region of interest" description="Disordered" evidence="1">
    <location>
        <begin position="1"/>
        <end position="27"/>
    </location>
</feature>